<accession>A0ABQ2DWA3</accession>
<dbReference type="Gene3D" id="3.90.180.10">
    <property type="entry name" value="Medium-chain alcohol dehydrogenases, catalytic domain"/>
    <property type="match status" value="1"/>
</dbReference>
<dbReference type="InterPro" id="IPR020843">
    <property type="entry name" value="ER"/>
</dbReference>
<proteinExistence type="predicted"/>
<dbReference type="InterPro" id="IPR051603">
    <property type="entry name" value="Zinc-ADH_QOR/CCCR"/>
</dbReference>
<dbReference type="SUPFAM" id="SSF51735">
    <property type="entry name" value="NAD(P)-binding Rossmann-fold domains"/>
    <property type="match status" value="1"/>
</dbReference>
<dbReference type="CDD" id="cd05289">
    <property type="entry name" value="MDR_like_2"/>
    <property type="match status" value="1"/>
</dbReference>
<dbReference type="PANTHER" id="PTHR44154:SF1">
    <property type="entry name" value="QUINONE OXIDOREDUCTASE"/>
    <property type="match status" value="1"/>
</dbReference>
<comment type="caution">
    <text evidence="3">The sequence shown here is derived from an EMBL/GenBank/DDBJ whole genome shotgun (WGS) entry which is preliminary data.</text>
</comment>
<dbReference type="Pfam" id="PF13602">
    <property type="entry name" value="ADH_zinc_N_2"/>
    <property type="match status" value="1"/>
</dbReference>
<dbReference type="InterPro" id="IPR011032">
    <property type="entry name" value="GroES-like_sf"/>
</dbReference>
<reference evidence="4" key="1">
    <citation type="journal article" date="2019" name="Int. J. Syst. Evol. Microbiol.">
        <title>The Global Catalogue of Microorganisms (GCM) 10K type strain sequencing project: providing services to taxonomists for standard genome sequencing and annotation.</title>
        <authorList>
            <consortium name="The Broad Institute Genomics Platform"/>
            <consortium name="The Broad Institute Genome Sequencing Center for Infectious Disease"/>
            <person name="Wu L."/>
            <person name="Ma J."/>
        </authorList>
    </citation>
    <scope>NUCLEOTIDE SEQUENCE [LARGE SCALE GENOMIC DNA]</scope>
    <source>
        <strain evidence="4">CGMCC 1.3685</strain>
    </source>
</reference>
<evidence type="ECO:0000313" key="3">
    <source>
        <dbReference type="EMBL" id="GGJ73536.1"/>
    </source>
</evidence>
<dbReference type="SUPFAM" id="SSF50129">
    <property type="entry name" value="GroES-like"/>
    <property type="match status" value="1"/>
</dbReference>
<protein>
    <submittedName>
        <fullName evidence="3">Zinc-binding alcohol dehydrogenase</fullName>
    </submittedName>
</protein>
<dbReference type="Pfam" id="PF08240">
    <property type="entry name" value="ADH_N"/>
    <property type="match status" value="1"/>
</dbReference>
<dbReference type="EMBL" id="BMKX01000013">
    <property type="protein sequence ID" value="GGJ73536.1"/>
    <property type="molecule type" value="Genomic_DNA"/>
</dbReference>
<dbReference type="PANTHER" id="PTHR44154">
    <property type="entry name" value="QUINONE OXIDOREDUCTASE"/>
    <property type="match status" value="1"/>
</dbReference>
<feature type="domain" description="Enoyl reductase (ER)" evidence="2">
    <location>
        <begin position="10"/>
        <end position="307"/>
    </location>
</feature>
<keyword evidence="1" id="KW-0521">NADP</keyword>
<evidence type="ECO:0000313" key="4">
    <source>
        <dbReference type="Proteomes" id="UP000606115"/>
    </source>
</evidence>
<keyword evidence="4" id="KW-1185">Reference proteome</keyword>
<name>A0ABQ2DWA3_9MICC</name>
<dbReference type="InterPro" id="IPR036291">
    <property type="entry name" value="NAD(P)-bd_dom_sf"/>
</dbReference>
<gene>
    <name evidence="3" type="ORF">GCM10007173_35620</name>
</gene>
<evidence type="ECO:0000259" key="2">
    <source>
        <dbReference type="SMART" id="SM00829"/>
    </source>
</evidence>
<dbReference type="Proteomes" id="UP000606115">
    <property type="component" value="Unassembled WGS sequence"/>
</dbReference>
<organism evidence="3 4">
    <name type="scientific">Glutamicibacter ardleyensis</name>
    <dbReference type="NCBI Taxonomy" id="225894"/>
    <lineage>
        <taxon>Bacteria</taxon>
        <taxon>Bacillati</taxon>
        <taxon>Actinomycetota</taxon>
        <taxon>Actinomycetes</taxon>
        <taxon>Micrococcales</taxon>
        <taxon>Micrococcaceae</taxon>
        <taxon>Glutamicibacter</taxon>
    </lineage>
</organism>
<dbReference type="SMART" id="SM00829">
    <property type="entry name" value="PKS_ER"/>
    <property type="match status" value="1"/>
</dbReference>
<evidence type="ECO:0000256" key="1">
    <source>
        <dbReference type="ARBA" id="ARBA00022857"/>
    </source>
</evidence>
<dbReference type="InterPro" id="IPR013154">
    <property type="entry name" value="ADH-like_N"/>
</dbReference>
<sequence length="309" mass="32319">MKAIGVSEFGGPEALTVHNVSEPHPGPGEARLRVKAVAVSPVDTKVRSGGLGTGEFEPPYVPGMDAAGVIDETGPGSRWEIGDEVMAMALPLSAHGGAYVEYLVGPDESMTRIPTNLDMNAASTVPMNGLAAIQALEMAGLEPGQTLAVTGAAGTLGNYVIELAKHAGLVVIADAAEKDRGLVEDLGADHVVARGDDVADRIRAIVPDGADALIDAARMNEKALPAVRNGGAFVSIGRWAGPPTRDVTFHKVNVFREYRSADKLDLLRRYVQDGVLTPRVAAALPAEQAEQAHRRLEGGGARGRLVLTF</sequence>
<dbReference type="Gene3D" id="3.40.50.720">
    <property type="entry name" value="NAD(P)-binding Rossmann-like Domain"/>
    <property type="match status" value="1"/>
</dbReference>